<dbReference type="GO" id="GO:0042602">
    <property type="term" value="F:riboflavin reductase (NADPH) activity"/>
    <property type="evidence" value="ECO:0007669"/>
    <property type="project" value="TreeGrafter"/>
</dbReference>
<reference evidence="3" key="2">
    <citation type="submission" date="2020-09" db="EMBL/GenBank/DDBJ databases">
        <authorList>
            <person name="Sun Q."/>
            <person name="Zhou Y."/>
        </authorList>
    </citation>
    <scope>NUCLEOTIDE SEQUENCE</scope>
    <source>
        <strain evidence="3">CGMCC 1.15371</strain>
    </source>
</reference>
<comment type="caution">
    <text evidence="3">The sequence shown here is derived from an EMBL/GenBank/DDBJ whole genome shotgun (WGS) entry which is preliminary data.</text>
</comment>
<evidence type="ECO:0000313" key="4">
    <source>
        <dbReference type="Proteomes" id="UP000628775"/>
    </source>
</evidence>
<dbReference type="GO" id="GO:0010181">
    <property type="term" value="F:FMN binding"/>
    <property type="evidence" value="ECO:0007669"/>
    <property type="project" value="InterPro"/>
</dbReference>
<evidence type="ECO:0000256" key="1">
    <source>
        <dbReference type="ARBA" id="ARBA00023002"/>
    </source>
</evidence>
<accession>A0A8J2YM41</accession>
<dbReference type="Gene3D" id="2.30.110.10">
    <property type="entry name" value="Electron Transport, Fmn-binding Protein, Chain A"/>
    <property type="match status" value="1"/>
</dbReference>
<dbReference type="PANTHER" id="PTHR30466">
    <property type="entry name" value="FLAVIN REDUCTASE"/>
    <property type="match status" value="1"/>
</dbReference>
<gene>
    <name evidence="3" type="ORF">GCM10011391_33970</name>
</gene>
<dbReference type="Proteomes" id="UP000628775">
    <property type="component" value="Unassembled WGS sequence"/>
</dbReference>
<dbReference type="InterPro" id="IPR012349">
    <property type="entry name" value="Split_barrel_FMN-bd"/>
</dbReference>
<dbReference type="InterPro" id="IPR050268">
    <property type="entry name" value="NADH-dep_flavin_reductase"/>
</dbReference>
<sequence>MMNERQYREAMGKFATGVTVVTTLDEEEIHGMTANAFMSVSLHPQLVLISIDQKAMTLRKIEKTGVFAISILANTQKQASKHFAGQLQEIDDKVFDWFNDFPVIRQALAYLLCRVHDTYAVGDHTLFIAEVVDLEVKDGLPLVFYQGRYHQLEDK</sequence>
<dbReference type="AlphaFoldDB" id="A0A8J2YM41"/>
<organism evidence="3 4">
    <name type="scientific">Pullulanibacillus camelliae</name>
    <dbReference type="NCBI Taxonomy" id="1707096"/>
    <lineage>
        <taxon>Bacteria</taxon>
        <taxon>Bacillati</taxon>
        <taxon>Bacillota</taxon>
        <taxon>Bacilli</taxon>
        <taxon>Bacillales</taxon>
        <taxon>Sporolactobacillaceae</taxon>
        <taxon>Pullulanibacillus</taxon>
    </lineage>
</organism>
<evidence type="ECO:0000313" key="3">
    <source>
        <dbReference type="EMBL" id="GGE52326.1"/>
    </source>
</evidence>
<protein>
    <submittedName>
        <fullName evidence="3">Flavin oxidoreductase</fullName>
    </submittedName>
</protein>
<keyword evidence="1" id="KW-0560">Oxidoreductase</keyword>
<evidence type="ECO:0000259" key="2">
    <source>
        <dbReference type="SMART" id="SM00903"/>
    </source>
</evidence>
<dbReference type="InterPro" id="IPR002563">
    <property type="entry name" value="Flavin_Rdtase-like_dom"/>
</dbReference>
<name>A0A8J2YM41_9BACL</name>
<dbReference type="SUPFAM" id="SSF50475">
    <property type="entry name" value="FMN-binding split barrel"/>
    <property type="match status" value="1"/>
</dbReference>
<reference evidence="3" key="1">
    <citation type="journal article" date="2014" name="Int. J. Syst. Evol. Microbiol.">
        <title>Complete genome sequence of Corynebacterium casei LMG S-19264T (=DSM 44701T), isolated from a smear-ripened cheese.</title>
        <authorList>
            <consortium name="US DOE Joint Genome Institute (JGI-PGF)"/>
            <person name="Walter F."/>
            <person name="Albersmeier A."/>
            <person name="Kalinowski J."/>
            <person name="Ruckert C."/>
        </authorList>
    </citation>
    <scope>NUCLEOTIDE SEQUENCE</scope>
    <source>
        <strain evidence="3">CGMCC 1.15371</strain>
    </source>
</reference>
<dbReference type="Pfam" id="PF01613">
    <property type="entry name" value="Flavin_Reduct"/>
    <property type="match status" value="1"/>
</dbReference>
<dbReference type="EMBL" id="BMIR01000021">
    <property type="protein sequence ID" value="GGE52326.1"/>
    <property type="molecule type" value="Genomic_DNA"/>
</dbReference>
<dbReference type="SMART" id="SM00903">
    <property type="entry name" value="Flavin_Reduct"/>
    <property type="match status" value="1"/>
</dbReference>
<keyword evidence="4" id="KW-1185">Reference proteome</keyword>
<proteinExistence type="predicted"/>
<feature type="domain" description="Flavin reductase like" evidence="2">
    <location>
        <begin position="11"/>
        <end position="151"/>
    </location>
</feature>
<dbReference type="PANTHER" id="PTHR30466:SF1">
    <property type="entry name" value="FMN REDUCTASE (NADH) RUTF"/>
    <property type="match status" value="1"/>
</dbReference>